<dbReference type="EMBL" id="AGZS01000001">
    <property type="protein sequence ID" value="EJD65639.1"/>
    <property type="molecule type" value="Genomic_DNA"/>
</dbReference>
<sequence>MESVCFPLSPMPVVKHADIKIGIAEKPSNRILYLRVLPPGMNSTAKIQKIKLKYSLFLADNQQIDSLPIARQLDWLIGMEPGSGFR</sequence>
<name>J0X1C2_9BIFI</name>
<gene>
    <name evidence="1" type="ORF">HMPREF9156_00403</name>
</gene>
<dbReference type="RefSeq" id="WP_007147471.1">
    <property type="nucleotide sequence ID" value="NZ_AKCI01000001.1"/>
</dbReference>
<evidence type="ECO:0000313" key="1">
    <source>
        <dbReference type="EMBL" id="EJD65639.1"/>
    </source>
</evidence>
<dbReference type="AlphaFoldDB" id="J0X1C2"/>
<keyword evidence="2" id="KW-1185">Reference proteome</keyword>
<dbReference type="HOGENOM" id="CLU_2496130_0_0_11"/>
<proteinExistence type="predicted"/>
<dbReference type="STRING" id="857290.HMPREF9156_00403"/>
<organism evidence="1 2">
    <name type="scientific">Scardovia wiggsiae F0424</name>
    <dbReference type="NCBI Taxonomy" id="857290"/>
    <lineage>
        <taxon>Bacteria</taxon>
        <taxon>Bacillati</taxon>
        <taxon>Actinomycetota</taxon>
        <taxon>Actinomycetes</taxon>
        <taxon>Bifidobacteriales</taxon>
        <taxon>Bifidobacteriaceae</taxon>
        <taxon>Scardovia</taxon>
    </lineage>
</organism>
<protein>
    <submittedName>
        <fullName evidence="1">Uncharacterized protein</fullName>
    </submittedName>
</protein>
<evidence type="ECO:0000313" key="2">
    <source>
        <dbReference type="Proteomes" id="UP000006415"/>
    </source>
</evidence>
<reference evidence="1 2" key="1">
    <citation type="submission" date="2012-01" db="EMBL/GenBank/DDBJ databases">
        <title>The Genome Sequence of Scardovia wiggsiae F0424.</title>
        <authorList>
            <consortium name="The Broad Institute Genome Sequencing Platform"/>
            <person name="Earl A."/>
            <person name="Ward D."/>
            <person name="Feldgarden M."/>
            <person name="Gevers D."/>
            <person name="Izard J."/>
            <person name="Ganesan A."/>
            <person name="Baranova O.V."/>
            <person name="Blanton J.M."/>
            <person name="Tanner A.C."/>
            <person name="Mathney J."/>
            <person name="Dewhirst F.E."/>
            <person name="Young S.K."/>
            <person name="Zeng Q."/>
            <person name="Gargeya S."/>
            <person name="Fitzgerald M."/>
            <person name="Haas B."/>
            <person name="Abouelleil A."/>
            <person name="Alvarado L."/>
            <person name="Arachchi H.M."/>
            <person name="Berlin A."/>
            <person name="Chapman S.B."/>
            <person name="Gearin G."/>
            <person name="Goldberg J."/>
            <person name="Griggs A."/>
            <person name="Gujja S."/>
            <person name="Hansen M."/>
            <person name="Heiman D."/>
            <person name="Howarth C."/>
            <person name="Larimer J."/>
            <person name="Lui A."/>
            <person name="MacDonald P.J.P."/>
            <person name="McCowen C."/>
            <person name="Montmayeur A."/>
            <person name="Murphy C."/>
            <person name="Neiman D."/>
            <person name="Pearson M."/>
            <person name="Priest M."/>
            <person name="Roberts A."/>
            <person name="Saif S."/>
            <person name="Shea T."/>
            <person name="Sisk P."/>
            <person name="Stolte C."/>
            <person name="Sykes S."/>
            <person name="Wortman J."/>
            <person name="Nusbaum C."/>
            <person name="Birren B."/>
        </authorList>
    </citation>
    <scope>NUCLEOTIDE SEQUENCE [LARGE SCALE GENOMIC DNA]</scope>
    <source>
        <strain evidence="1 2">F0424</strain>
    </source>
</reference>
<dbReference type="Proteomes" id="UP000006415">
    <property type="component" value="Unassembled WGS sequence"/>
</dbReference>
<comment type="caution">
    <text evidence="1">The sequence shown here is derived from an EMBL/GenBank/DDBJ whole genome shotgun (WGS) entry which is preliminary data.</text>
</comment>
<accession>J0X1C2</accession>